<evidence type="ECO:0000256" key="4">
    <source>
        <dbReference type="ARBA" id="ARBA00022679"/>
    </source>
</evidence>
<sequence>MPRKPPAGDSAYFGEYDARSYRHMVANDYHEQSRDSRDSRDIREKDSYSDSSRSRKKKVKQKKSKRKERSKERDSVNDQTRGKPIVDYDDISSDSEINTTPPPATQSSRSRDVHHEISPATELRRYKYDRSQSNSPIVIRDSPPPQSYSSSSRKTKKRPYSPEQHPREPARHFAEPPRAYANPPKAYRDRDASPVGSPRKRYRSRSPSPYNRKSKYSSSSRYPEKNDKYRRSSRSRSPSPRRTRRSRSPGRYSTSNRQRRSSSRSPSRGSSNKLSHSKYATNTLAAELSKHRRAREAKEAALLAAKGRDSKDSRSSNKNHSSDKDKSDRNSSAINSSKGDYGSRSPPYSSSRRSRGPDDLMKSDIKREERDLEPRRMEPRREEIREMPPKMPYHREDLPPVRKMEDRRPDYREHRAEPELPPVPRPSLPLPRVSPVESMGTPSPYSYGRFVTRKQELQHRKRITDLPMPPMMDEPEPEFDPEPEPTPKRDMSQQSAPKVKKPKICQQRRLDERVKGDWGERCVDLFKIIEIIGEGTYGQVYKAKDTFTDELVALKKVRLENEKEGFPITAVREIKILRQLNHPNIVNLKEIVTDKQDALDFKKDKGAFYLVFEYMDHDLMGILESGMCHLKEEHIASFTKQLLDGLNYCHRKNFLHRDIKCSNILLNNRGQIKLGDWGLARLYDAEDKDRLYTNKVITLWYRPPELLLGEERYGPAIDIWSIGCILGELFTRKPIFQAGQEFAQLELISKTCGSPCPAVWPDVIKLPLFHTFKPKKQYRRRLREEFSFLPKTALDLMDQMLDLDPSRRITAEAALICPWLREVEPSRIPPPDLPRDQDCHEMWCKNRKKHMKEAQKRGEDPSVSQGNSSKGSVASASAQSIAGKTEVKDMRRSLSSDRTLPPKGKPQSGANSNSKAPVGGIFNRKEKAGGSSGIPGLDVAAQEPPVEAPPATDQDGKEAGHQLTQMIALLQKGMSVPDVAKSVNVTLDEQTQQLMSNLNAQLMLAARFSKDQGVADQAVPGRADTSGNQSSAYSAEGFRPDYGNHSSSNMFGGNKGGGLTEGNSTVYSQDNSNSSGGGENAGVKAALAQLLAQQGMRVSLGGTEISASETRMTHTDSYSKSESSYYSTDRVDYTRSSSYSGSAVFDENARGSFSSGGDSYGGQFNPPPSGGAGYYGQYSGEGRPPPKSYAEAAQGGPKPPKSILKNKAASSGGSSAPSSKSGIPSLMDQPVGGFPPPHASSRSGNPRGGRGSWN</sequence>
<feature type="compositionally biased region" description="Low complexity" evidence="13">
    <location>
        <begin position="939"/>
        <end position="951"/>
    </location>
</feature>
<dbReference type="GO" id="GO:0032968">
    <property type="term" value="P:positive regulation of transcription elongation by RNA polymerase II"/>
    <property type="evidence" value="ECO:0007669"/>
    <property type="project" value="TreeGrafter"/>
</dbReference>
<dbReference type="PANTHER" id="PTHR24056">
    <property type="entry name" value="CELL DIVISION PROTEIN KINASE"/>
    <property type="match status" value="1"/>
</dbReference>
<evidence type="ECO:0000256" key="10">
    <source>
        <dbReference type="ARBA" id="ARBA00048367"/>
    </source>
</evidence>
<feature type="compositionally biased region" description="Basic residues" evidence="13">
    <location>
        <begin position="231"/>
        <end position="248"/>
    </location>
</feature>
<evidence type="ECO:0000256" key="6">
    <source>
        <dbReference type="ARBA" id="ARBA00022777"/>
    </source>
</evidence>
<feature type="region of interest" description="Disordered" evidence="13">
    <location>
        <begin position="1154"/>
        <end position="1254"/>
    </location>
</feature>
<feature type="region of interest" description="Disordered" evidence="13">
    <location>
        <begin position="24"/>
        <end position="447"/>
    </location>
</feature>
<evidence type="ECO:0000256" key="1">
    <source>
        <dbReference type="ARBA" id="ARBA00004123"/>
    </source>
</evidence>
<dbReference type="Pfam" id="PF00069">
    <property type="entry name" value="Pkinase"/>
    <property type="match status" value="1"/>
</dbReference>
<evidence type="ECO:0000313" key="16">
    <source>
        <dbReference type="Proteomes" id="UP000005408"/>
    </source>
</evidence>
<dbReference type="Gene3D" id="3.30.200.20">
    <property type="entry name" value="Phosphorylase Kinase, domain 1"/>
    <property type="match status" value="1"/>
</dbReference>
<dbReference type="InterPro" id="IPR017441">
    <property type="entry name" value="Protein_kinase_ATP_BS"/>
</dbReference>
<evidence type="ECO:0000256" key="12">
    <source>
        <dbReference type="PROSITE-ProRule" id="PRU10141"/>
    </source>
</evidence>
<dbReference type="PANTHER" id="PTHR24056:SF546">
    <property type="entry name" value="CYCLIN-DEPENDENT KINASE 12"/>
    <property type="match status" value="1"/>
</dbReference>
<feature type="compositionally biased region" description="Basic and acidic residues" evidence="13">
    <location>
        <begin position="885"/>
        <end position="895"/>
    </location>
</feature>
<feature type="compositionally biased region" description="Pro residues" evidence="13">
    <location>
        <begin position="419"/>
        <end position="429"/>
    </location>
</feature>
<feature type="compositionally biased region" description="Basic and acidic residues" evidence="13">
    <location>
        <begin position="28"/>
        <end position="48"/>
    </location>
</feature>
<feature type="region of interest" description="Disordered" evidence="13">
    <location>
        <begin position="850"/>
        <end position="960"/>
    </location>
</feature>
<feature type="compositionally biased region" description="Basic and acidic residues" evidence="13">
    <location>
        <begin position="69"/>
        <end position="86"/>
    </location>
</feature>
<feature type="compositionally biased region" description="Basic residues" evidence="13">
    <location>
        <begin position="54"/>
        <end position="68"/>
    </location>
</feature>
<feature type="compositionally biased region" description="Polar residues" evidence="13">
    <location>
        <begin position="862"/>
        <end position="882"/>
    </location>
</feature>
<feature type="region of interest" description="Disordered" evidence="13">
    <location>
        <begin position="466"/>
        <end position="504"/>
    </location>
</feature>
<feature type="compositionally biased region" description="Basic and acidic residues" evidence="13">
    <location>
        <begin position="355"/>
        <end position="418"/>
    </location>
</feature>
<dbReference type="AlphaFoldDB" id="A0A8W8MDA2"/>
<evidence type="ECO:0000256" key="13">
    <source>
        <dbReference type="SAM" id="MobiDB-lite"/>
    </source>
</evidence>
<dbReference type="CDD" id="cd07864">
    <property type="entry name" value="STKc_CDK12"/>
    <property type="match status" value="1"/>
</dbReference>
<dbReference type="PROSITE" id="PS50011">
    <property type="entry name" value="PROTEIN_KINASE_DOM"/>
    <property type="match status" value="1"/>
</dbReference>
<evidence type="ECO:0000256" key="11">
    <source>
        <dbReference type="ARBA" id="ARBA00049280"/>
    </source>
</evidence>
<feature type="compositionally biased region" description="Low complexity" evidence="13">
    <location>
        <begin position="339"/>
        <end position="351"/>
    </location>
</feature>
<comment type="subcellular location">
    <subcellularLocation>
        <location evidence="1">Nucleus</location>
    </subcellularLocation>
</comment>
<feature type="compositionally biased region" description="Low complexity" evidence="13">
    <location>
        <begin position="1207"/>
        <end position="1225"/>
    </location>
</feature>
<keyword evidence="16" id="KW-1185">Reference proteome</keyword>
<feature type="compositionally biased region" description="Basic and acidic residues" evidence="13">
    <location>
        <begin position="306"/>
        <end position="329"/>
    </location>
</feature>
<dbReference type="GO" id="GO:0008024">
    <property type="term" value="C:cyclin/CDK positive transcription elongation factor complex"/>
    <property type="evidence" value="ECO:0007669"/>
    <property type="project" value="TreeGrafter"/>
</dbReference>
<feature type="domain" description="Protein kinase" evidence="14">
    <location>
        <begin position="526"/>
        <end position="820"/>
    </location>
</feature>
<evidence type="ECO:0000259" key="14">
    <source>
        <dbReference type="PROSITE" id="PS50011"/>
    </source>
</evidence>
<dbReference type="OrthoDB" id="28397at2759"/>
<dbReference type="InterPro" id="IPR011009">
    <property type="entry name" value="Kinase-like_dom_sf"/>
</dbReference>
<dbReference type="InterPro" id="IPR008271">
    <property type="entry name" value="Ser/Thr_kinase_AS"/>
</dbReference>
<keyword evidence="4" id="KW-0808">Transferase</keyword>
<accession>A0A8W8MDA2</accession>
<dbReference type="SMART" id="SM00220">
    <property type="entry name" value="S_TKc"/>
    <property type="match status" value="1"/>
</dbReference>
<keyword evidence="6" id="KW-0418">Kinase</keyword>
<proteinExistence type="inferred from homology"/>
<keyword evidence="3" id="KW-0723">Serine/threonine-protein kinase</keyword>
<dbReference type="SUPFAM" id="SSF56112">
    <property type="entry name" value="Protein kinase-like (PK-like)"/>
    <property type="match status" value="1"/>
</dbReference>
<dbReference type="GO" id="GO:0008353">
    <property type="term" value="F:RNA polymerase II CTD heptapeptide repeat kinase activity"/>
    <property type="evidence" value="ECO:0007669"/>
    <property type="project" value="UniProtKB-EC"/>
</dbReference>
<evidence type="ECO:0000256" key="7">
    <source>
        <dbReference type="ARBA" id="ARBA00022840"/>
    </source>
</evidence>
<comment type="catalytic activity">
    <reaction evidence="11">
        <text>[DNA-directed RNA polymerase] + ATP = phospho-[DNA-directed RNA polymerase] + ADP + H(+)</text>
        <dbReference type="Rhea" id="RHEA:10216"/>
        <dbReference type="Rhea" id="RHEA-COMP:11321"/>
        <dbReference type="Rhea" id="RHEA-COMP:11322"/>
        <dbReference type="ChEBI" id="CHEBI:15378"/>
        <dbReference type="ChEBI" id="CHEBI:30616"/>
        <dbReference type="ChEBI" id="CHEBI:43176"/>
        <dbReference type="ChEBI" id="CHEBI:68546"/>
        <dbReference type="ChEBI" id="CHEBI:456216"/>
        <dbReference type="EC" id="2.7.11.23"/>
    </reaction>
</comment>
<dbReference type="Gene3D" id="1.10.510.10">
    <property type="entry name" value="Transferase(Phosphotransferase) domain 1"/>
    <property type="match status" value="1"/>
</dbReference>
<evidence type="ECO:0000313" key="15">
    <source>
        <dbReference type="EnsemblMetazoa" id="G32233.6:cds"/>
    </source>
</evidence>
<feature type="region of interest" description="Disordered" evidence="13">
    <location>
        <begin position="1107"/>
        <end position="1137"/>
    </location>
</feature>
<dbReference type="InterPro" id="IPR050108">
    <property type="entry name" value="CDK"/>
</dbReference>
<dbReference type="GO" id="GO:0030332">
    <property type="term" value="F:cyclin binding"/>
    <property type="evidence" value="ECO:0007669"/>
    <property type="project" value="TreeGrafter"/>
</dbReference>
<dbReference type="PROSITE" id="PS00107">
    <property type="entry name" value="PROTEIN_KINASE_ATP"/>
    <property type="match status" value="1"/>
</dbReference>
<keyword evidence="5 12" id="KW-0547">Nucleotide-binding</keyword>
<comment type="catalytic activity">
    <reaction evidence="9">
        <text>L-threonyl-[protein] + ATP = O-phospho-L-threonyl-[protein] + ADP + H(+)</text>
        <dbReference type="Rhea" id="RHEA:46608"/>
        <dbReference type="Rhea" id="RHEA-COMP:11060"/>
        <dbReference type="Rhea" id="RHEA-COMP:11605"/>
        <dbReference type="ChEBI" id="CHEBI:15378"/>
        <dbReference type="ChEBI" id="CHEBI:30013"/>
        <dbReference type="ChEBI" id="CHEBI:30616"/>
        <dbReference type="ChEBI" id="CHEBI:61977"/>
        <dbReference type="ChEBI" id="CHEBI:456216"/>
        <dbReference type="EC" id="2.7.11.22"/>
    </reaction>
</comment>
<keyword evidence="7 12" id="KW-0067">ATP-binding</keyword>
<dbReference type="GO" id="GO:0005524">
    <property type="term" value="F:ATP binding"/>
    <property type="evidence" value="ECO:0007669"/>
    <property type="project" value="UniProtKB-UniRule"/>
</dbReference>
<comment type="catalytic activity">
    <reaction evidence="10">
        <text>L-seryl-[protein] + ATP = O-phospho-L-seryl-[protein] + ADP + H(+)</text>
        <dbReference type="Rhea" id="RHEA:17989"/>
        <dbReference type="Rhea" id="RHEA-COMP:9863"/>
        <dbReference type="Rhea" id="RHEA-COMP:11604"/>
        <dbReference type="ChEBI" id="CHEBI:15378"/>
        <dbReference type="ChEBI" id="CHEBI:29999"/>
        <dbReference type="ChEBI" id="CHEBI:30616"/>
        <dbReference type="ChEBI" id="CHEBI:83421"/>
        <dbReference type="ChEBI" id="CHEBI:456216"/>
        <dbReference type="EC" id="2.7.11.22"/>
    </reaction>
</comment>
<feature type="compositionally biased region" description="Polar residues" evidence="13">
    <location>
        <begin position="272"/>
        <end position="284"/>
    </location>
</feature>
<dbReference type="FunFam" id="1.10.510.10:FF:000415">
    <property type="entry name" value="CMGC/CDK/CRK7 protein kinase, variant"/>
    <property type="match status" value="1"/>
</dbReference>
<dbReference type="PROSITE" id="PS00108">
    <property type="entry name" value="PROTEIN_KINASE_ST"/>
    <property type="match status" value="1"/>
</dbReference>
<dbReference type="EnsemblMetazoa" id="G32233.6">
    <property type="protein sequence ID" value="G32233.6:cds"/>
    <property type="gene ID" value="G32233"/>
</dbReference>
<feature type="region of interest" description="Disordered" evidence="13">
    <location>
        <begin position="1018"/>
        <end position="1080"/>
    </location>
</feature>
<dbReference type="GO" id="GO:0004693">
    <property type="term" value="F:cyclin-dependent protein serine/threonine kinase activity"/>
    <property type="evidence" value="ECO:0007669"/>
    <property type="project" value="UniProtKB-EC"/>
</dbReference>
<evidence type="ECO:0000256" key="9">
    <source>
        <dbReference type="ARBA" id="ARBA00047811"/>
    </source>
</evidence>
<name>A0A8W8MDA2_MAGGI</name>
<organism evidence="15 16">
    <name type="scientific">Magallana gigas</name>
    <name type="common">Pacific oyster</name>
    <name type="synonym">Crassostrea gigas</name>
    <dbReference type="NCBI Taxonomy" id="29159"/>
    <lineage>
        <taxon>Eukaryota</taxon>
        <taxon>Metazoa</taxon>
        <taxon>Spiralia</taxon>
        <taxon>Lophotrochozoa</taxon>
        <taxon>Mollusca</taxon>
        <taxon>Bivalvia</taxon>
        <taxon>Autobranchia</taxon>
        <taxon>Pteriomorphia</taxon>
        <taxon>Ostreida</taxon>
        <taxon>Ostreoidea</taxon>
        <taxon>Ostreidae</taxon>
        <taxon>Magallana</taxon>
    </lineage>
</organism>
<evidence type="ECO:0000256" key="3">
    <source>
        <dbReference type="ARBA" id="ARBA00022527"/>
    </source>
</evidence>
<comment type="similarity">
    <text evidence="2">Belongs to the protein kinase superfamily. CMGC Ser/Thr protein kinase family. CDC2/CDKX subfamily.</text>
</comment>
<dbReference type="EnsemblMetazoa" id="G32233.4">
    <property type="protein sequence ID" value="G32233.4:cds"/>
    <property type="gene ID" value="G32233"/>
</dbReference>
<evidence type="ECO:0000256" key="8">
    <source>
        <dbReference type="ARBA" id="ARBA00023242"/>
    </source>
</evidence>
<feature type="compositionally biased region" description="Basic and acidic residues" evidence="13">
    <location>
        <begin position="109"/>
        <end position="130"/>
    </location>
</feature>
<dbReference type="OMA" id="YHAEDKD"/>
<feature type="binding site" evidence="12">
    <location>
        <position position="555"/>
    </location>
    <ligand>
        <name>ATP</name>
        <dbReference type="ChEBI" id="CHEBI:30616"/>
    </ligand>
</feature>
<feature type="compositionally biased region" description="Acidic residues" evidence="13">
    <location>
        <begin position="473"/>
        <end position="483"/>
    </location>
</feature>
<feature type="compositionally biased region" description="Basic and acidic residues" evidence="13">
    <location>
        <begin position="164"/>
        <end position="175"/>
    </location>
</feature>
<evidence type="ECO:0000256" key="2">
    <source>
        <dbReference type="ARBA" id="ARBA00006485"/>
    </source>
</evidence>
<dbReference type="Proteomes" id="UP000005408">
    <property type="component" value="Unassembled WGS sequence"/>
</dbReference>
<feature type="compositionally biased region" description="Low complexity" evidence="13">
    <location>
        <begin position="205"/>
        <end position="221"/>
    </location>
</feature>
<keyword evidence="8" id="KW-0539">Nucleus</keyword>
<dbReference type="InterPro" id="IPR000719">
    <property type="entry name" value="Prot_kinase_dom"/>
</dbReference>
<dbReference type="FunFam" id="3.30.200.20:FF:000074">
    <property type="entry name" value="cyclin-dependent kinase 12 isoform X2"/>
    <property type="match status" value="1"/>
</dbReference>
<reference evidence="15" key="1">
    <citation type="submission" date="2022-08" db="UniProtKB">
        <authorList>
            <consortium name="EnsemblMetazoa"/>
        </authorList>
    </citation>
    <scope>IDENTIFICATION</scope>
    <source>
        <strain evidence="15">05x7-T-G4-1.051#20</strain>
    </source>
</reference>
<evidence type="ECO:0000256" key="5">
    <source>
        <dbReference type="ARBA" id="ARBA00022741"/>
    </source>
</evidence>
<protein>
    <recommendedName>
        <fullName evidence="14">Protein kinase domain-containing protein</fullName>
    </recommendedName>
</protein>